<gene>
    <name evidence="1" type="ORF">AURDEDRAFT_131460</name>
</gene>
<accession>J0CU68</accession>
<dbReference type="KEGG" id="adl:AURDEDRAFT_131460"/>
<sequence>MHPTTWLYLVFRNVAVRPSVVNGDLSTIRSTDQTEKDPWFEGRVSATLLYSVELVSVPPFLLIPWDRSPARIALSPGLKRTALLPGNLVPSQDAPASGASLTDREAAALEETVTPALALSDAARGLTIHIPCGTPSARSSLAMTETPVDLEMSVTAGVPWVEIVVILRAHDSSRAIYAGDYGDTEKSGSVPLVHAKHKPASRHSNVCLSLFTGAPPDALFSDEAQSRDGKGDVSRMYEFDMRLQRFCVHVDLPVLAVAADSAAAEVKAMKLTLRR</sequence>
<proteinExistence type="predicted"/>
<dbReference type="InParanoid" id="J0CU68"/>
<name>J0CU68_AURST</name>
<evidence type="ECO:0000313" key="1">
    <source>
        <dbReference type="EMBL" id="EJD33881.1"/>
    </source>
</evidence>
<protein>
    <submittedName>
        <fullName evidence="1">Uncharacterized protein</fullName>
    </submittedName>
</protein>
<dbReference type="EMBL" id="JH688058">
    <property type="protein sequence ID" value="EJD33881.1"/>
    <property type="molecule type" value="Genomic_DNA"/>
</dbReference>
<dbReference type="AlphaFoldDB" id="J0CU68"/>
<reference evidence="2" key="1">
    <citation type="journal article" date="2012" name="Science">
        <title>The Paleozoic origin of enzymatic lignin decomposition reconstructed from 31 fungal genomes.</title>
        <authorList>
            <person name="Floudas D."/>
            <person name="Binder M."/>
            <person name="Riley R."/>
            <person name="Barry K."/>
            <person name="Blanchette R.A."/>
            <person name="Henrissat B."/>
            <person name="Martinez A.T."/>
            <person name="Otillar R."/>
            <person name="Spatafora J.W."/>
            <person name="Yadav J.S."/>
            <person name="Aerts A."/>
            <person name="Benoit I."/>
            <person name="Boyd A."/>
            <person name="Carlson A."/>
            <person name="Copeland A."/>
            <person name="Coutinho P.M."/>
            <person name="de Vries R.P."/>
            <person name="Ferreira P."/>
            <person name="Findley K."/>
            <person name="Foster B."/>
            <person name="Gaskell J."/>
            <person name="Glotzer D."/>
            <person name="Gorecki P."/>
            <person name="Heitman J."/>
            <person name="Hesse C."/>
            <person name="Hori C."/>
            <person name="Igarashi K."/>
            <person name="Jurgens J.A."/>
            <person name="Kallen N."/>
            <person name="Kersten P."/>
            <person name="Kohler A."/>
            <person name="Kuees U."/>
            <person name="Kumar T.K.A."/>
            <person name="Kuo A."/>
            <person name="LaButti K."/>
            <person name="Larrondo L.F."/>
            <person name="Lindquist E."/>
            <person name="Ling A."/>
            <person name="Lombard V."/>
            <person name="Lucas S."/>
            <person name="Lundell T."/>
            <person name="Martin R."/>
            <person name="McLaughlin D.J."/>
            <person name="Morgenstern I."/>
            <person name="Morin E."/>
            <person name="Murat C."/>
            <person name="Nagy L.G."/>
            <person name="Nolan M."/>
            <person name="Ohm R.A."/>
            <person name="Patyshakuliyeva A."/>
            <person name="Rokas A."/>
            <person name="Ruiz-Duenas F.J."/>
            <person name="Sabat G."/>
            <person name="Salamov A."/>
            <person name="Samejima M."/>
            <person name="Schmutz J."/>
            <person name="Slot J.C."/>
            <person name="St John F."/>
            <person name="Stenlid J."/>
            <person name="Sun H."/>
            <person name="Sun S."/>
            <person name="Syed K."/>
            <person name="Tsang A."/>
            <person name="Wiebenga A."/>
            <person name="Young D."/>
            <person name="Pisabarro A."/>
            <person name="Eastwood D.C."/>
            <person name="Martin F."/>
            <person name="Cullen D."/>
            <person name="Grigoriev I.V."/>
            <person name="Hibbett D.S."/>
        </authorList>
    </citation>
    <scope>NUCLEOTIDE SEQUENCE [LARGE SCALE GENOMIC DNA]</scope>
    <source>
        <strain evidence="2">TFB10046</strain>
    </source>
</reference>
<organism evidence="1 2">
    <name type="scientific">Auricularia subglabra (strain TFB-10046 / SS5)</name>
    <name type="common">White-rot fungus</name>
    <name type="synonym">Auricularia delicata (strain TFB10046)</name>
    <dbReference type="NCBI Taxonomy" id="717982"/>
    <lineage>
        <taxon>Eukaryota</taxon>
        <taxon>Fungi</taxon>
        <taxon>Dikarya</taxon>
        <taxon>Basidiomycota</taxon>
        <taxon>Agaricomycotina</taxon>
        <taxon>Agaricomycetes</taxon>
        <taxon>Auriculariales</taxon>
        <taxon>Auriculariaceae</taxon>
        <taxon>Auricularia</taxon>
    </lineage>
</organism>
<evidence type="ECO:0000313" key="2">
    <source>
        <dbReference type="Proteomes" id="UP000006514"/>
    </source>
</evidence>
<keyword evidence="2" id="KW-1185">Reference proteome</keyword>
<dbReference type="Proteomes" id="UP000006514">
    <property type="component" value="Unassembled WGS sequence"/>
</dbReference>